<reference evidence="1 2" key="1">
    <citation type="submission" date="2014-12" db="EMBL/GenBank/DDBJ databases">
        <title>Genome assembly of Enhygromyxa salina DSM 15201.</title>
        <authorList>
            <person name="Sharma G."/>
            <person name="Subramanian S."/>
        </authorList>
    </citation>
    <scope>NUCLEOTIDE SEQUENCE [LARGE SCALE GENOMIC DNA]</scope>
    <source>
        <strain evidence="1 2">DSM 15201</strain>
    </source>
</reference>
<dbReference type="Proteomes" id="UP000031599">
    <property type="component" value="Unassembled WGS sequence"/>
</dbReference>
<name>A0A0C2CZZ9_9BACT</name>
<dbReference type="EMBL" id="JMCC02000095">
    <property type="protein sequence ID" value="KIG13467.1"/>
    <property type="molecule type" value="Genomic_DNA"/>
</dbReference>
<evidence type="ECO:0000313" key="2">
    <source>
        <dbReference type="Proteomes" id="UP000031599"/>
    </source>
</evidence>
<evidence type="ECO:0000313" key="1">
    <source>
        <dbReference type="EMBL" id="KIG13467.1"/>
    </source>
</evidence>
<accession>A0A0C2CZZ9</accession>
<sequence>MFLGRLADDHGFDYGTIPLDIERRDHRQVLWEELACCGVSASVCAPLHTDPQRFVREWFAEQFEIQGVFHGLEHDHPAFCARVDAQISVPARAEELRATVERGHRQLSEAIRRAGGPPLPAADLLAMWRDYRETQLGSARLAAG</sequence>
<protein>
    <submittedName>
        <fullName evidence="1">Uncharacterized protein</fullName>
    </submittedName>
</protein>
<comment type="caution">
    <text evidence="1">The sequence shown here is derived from an EMBL/GenBank/DDBJ whole genome shotgun (WGS) entry which is preliminary data.</text>
</comment>
<proteinExistence type="predicted"/>
<gene>
    <name evidence="1" type="ORF">DB30_08033</name>
</gene>
<dbReference type="AlphaFoldDB" id="A0A0C2CZZ9"/>
<organism evidence="1 2">
    <name type="scientific">Enhygromyxa salina</name>
    <dbReference type="NCBI Taxonomy" id="215803"/>
    <lineage>
        <taxon>Bacteria</taxon>
        <taxon>Pseudomonadati</taxon>
        <taxon>Myxococcota</taxon>
        <taxon>Polyangia</taxon>
        <taxon>Nannocystales</taxon>
        <taxon>Nannocystaceae</taxon>
        <taxon>Enhygromyxa</taxon>
    </lineage>
</organism>